<dbReference type="SUPFAM" id="SSF46955">
    <property type="entry name" value="Putative DNA-binding domain"/>
    <property type="match status" value="1"/>
</dbReference>
<dbReference type="SMART" id="SM00422">
    <property type="entry name" value="HTH_MERR"/>
    <property type="match status" value="1"/>
</dbReference>
<dbReference type="CDD" id="cd01109">
    <property type="entry name" value="HTH_YyaN"/>
    <property type="match status" value="1"/>
</dbReference>
<dbReference type="PANTHER" id="PTHR30204">
    <property type="entry name" value="REDOX-CYCLING DRUG-SENSING TRANSCRIPTIONAL ACTIVATOR SOXR"/>
    <property type="match status" value="1"/>
</dbReference>
<dbReference type="PROSITE" id="PS50937">
    <property type="entry name" value="HTH_MERR_2"/>
    <property type="match status" value="1"/>
</dbReference>
<dbReference type="Pfam" id="PF13411">
    <property type="entry name" value="MerR_1"/>
    <property type="match status" value="1"/>
</dbReference>
<dbReference type="PROSITE" id="PS00552">
    <property type="entry name" value="HTH_MERR_1"/>
    <property type="match status" value="1"/>
</dbReference>
<dbReference type="PRINTS" id="PR00040">
    <property type="entry name" value="HTHMERR"/>
</dbReference>
<dbReference type="RefSeq" id="WP_208851104.1">
    <property type="nucleotide sequence ID" value="NZ_JAGGDJ010000062.1"/>
</dbReference>
<dbReference type="Gene3D" id="1.10.1660.10">
    <property type="match status" value="1"/>
</dbReference>
<reference evidence="3 4" key="1">
    <citation type="submission" date="2021-03" db="EMBL/GenBank/DDBJ databases">
        <title>Paenibacillus artemisicola MWE-103 whole genome sequence.</title>
        <authorList>
            <person name="Ham Y.J."/>
        </authorList>
    </citation>
    <scope>NUCLEOTIDE SEQUENCE [LARGE SCALE GENOMIC DNA]</scope>
    <source>
        <strain evidence="3 4">MWE-103</strain>
    </source>
</reference>
<feature type="domain" description="HTH merR-type" evidence="2">
    <location>
        <begin position="6"/>
        <end position="75"/>
    </location>
</feature>
<dbReference type="InterPro" id="IPR000551">
    <property type="entry name" value="MerR-type_HTH_dom"/>
</dbReference>
<evidence type="ECO:0000313" key="4">
    <source>
        <dbReference type="Proteomes" id="UP000670947"/>
    </source>
</evidence>
<proteinExistence type="predicted"/>
<dbReference type="EMBL" id="JAGGDJ010000062">
    <property type="protein sequence ID" value="MBO7748554.1"/>
    <property type="molecule type" value="Genomic_DNA"/>
</dbReference>
<accession>A0ABS3WJQ4</accession>
<evidence type="ECO:0000256" key="1">
    <source>
        <dbReference type="ARBA" id="ARBA00023125"/>
    </source>
</evidence>
<sequence>MDKDKQYAIADISSLTGLSIDVIRYYERIGLLPPAKRKDNGHRFYSESDLRRYMFVTHLKRTQMPLKDIERYIRYYNEGRYEDCYLVLAEHKQHIERQMEELRESLGMMQYKLDNYAQLIHLTYPITNKE</sequence>
<dbReference type="InterPro" id="IPR009061">
    <property type="entry name" value="DNA-bd_dom_put_sf"/>
</dbReference>
<keyword evidence="1" id="KW-0238">DNA-binding</keyword>
<evidence type="ECO:0000313" key="3">
    <source>
        <dbReference type="EMBL" id="MBO7748554.1"/>
    </source>
</evidence>
<evidence type="ECO:0000259" key="2">
    <source>
        <dbReference type="PROSITE" id="PS50937"/>
    </source>
</evidence>
<dbReference type="Proteomes" id="UP000670947">
    <property type="component" value="Unassembled WGS sequence"/>
</dbReference>
<dbReference type="PANTHER" id="PTHR30204:SF98">
    <property type="entry name" value="HTH-TYPE TRANSCRIPTIONAL REGULATOR ADHR"/>
    <property type="match status" value="1"/>
</dbReference>
<dbReference type="InterPro" id="IPR047057">
    <property type="entry name" value="MerR_fam"/>
</dbReference>
<comment type="caution">
    <text evidence="3">The sequence shown here is derived from an EMBL/GenBank/DDBJ whole genome shotgun (WGS) entry which is preliminary data.</text>
</comment>
<organism evidence="3 4">
    <name type="scientific">Paenibacillus artemisiicola</name>
    <dbReference type="NCBI Taxonomy" id="1172618"/>
    <lineage>
        <taxon>Bacteria</taxon>
        <taxon>Bacillati</taxon>
        <taxon>Bacillota</taxon>
        <taxon>Bacilli</taxon>
        <taxon>Bacillales</taxon>
        <taxon>Paenibacillaceae</taxon>
        <taxon>Paenibacillus</taxon>
    </lineage>
</organism>
<keyword evidence="4" id="KW-1185">Reference proteome</keyword>
<protein>
    <submittedName>
        <fullName evidence="3">MerR family transcriptional regulator</fullName>
    </submittedName>
</protein>
<name>A0ABS3WJQ4_9BACL</name>
<gene>
    <name evidence="3" type="ORF">I8J29_30700</name>
</gene>